<sequence>MAIVEEQAQTLMRTAFSTVVREAGDLSAGVFDTDGSMLAQAITGTPGHVNAMARSVSHFLKRYPLPNMNEGDVFLTNDPWLATGHLNDFTVVTPVYSRERPVALFASTSHIADVGGRGFGPDANEVFEEGINIPIMALFNAGVRNETLMEIIAANVRDPVVAEGDLYSLTACNEAGGRDLQSMMTAHELESLDEIASHILATSRAAMEHEINALPAGIYENSMDVDGYDVPVHIACEMLVDKDRISIDFSGSSPTSRYGINVPANYTEAYASFGVRCLVGNSIPNNAGSLGTIRVTAPEGSILNAMPPCAVSARHALGQMLPDVIMGCLEQIMPESVAAEGASCIWNPVLMNARQTGDDVADTPFVINPIYNGGTGARFMKDGLSTTAFPSGVRTTPTEINEVTSPLIFERREFCQDSGGRGRYRGGLGQIVEIRHGRDNSFFVSKMFDRIEHPARGRAGGGNGRPGKVYIKNGTPLRGKGKDLVPAGATLVLETPGGGGFGNPSERSENDIRRDVEDGFVSGSS</sequence>
<protein>
    <recommendedName>
        <fullName evidence="2">Hydantoinase B/oxoprolinase domain-containing protein</fullName>
    </recommendedName>
</protein>
<organism evidence="3">
    <name type="scientific">marine metagenome</name>
    <dbReference type="NCBI Taxonomy" id="408172"/>
    <lineage>
        <taxon>unclassified sequences</taxon>
        <taxon>metagenomes</taxon>
        <taxon>ecological metagenomes</taxon>
    </lineage>
</organism>
<feature type="domain" description="Hydantoinase B/oxoprolinase" evidence="2">
    <location>
        <begin position="1"/>
        <end position="504"/>
    </location>
</feature>
<dbReference type="GO" id="GO:0006749">
    <property type="term" value="P:glutathione metabolic process"/>
    <property type="evidence" value="ECO:0007669"/>
    <property type="project" value="TreeGrafter"/>
</dbReference>
<name>A0A381V0J8_9ZZZZ</name>
<dbReference type="InterPro" id="IPR045079">
    <property type="entry name" value="Oxoprolinase-like"/>
</dbReference>
<accession>A0A381V0J8</accession>
<proteinExistence type="predicted"/>
<evidence type="ECO:0000259" key="2">
    <source>
        <dbReference type="Pfam" id="PF02538"/>
    </source>
</evidence>
<dbReference type="AlphaFoldDB" id="A0A381V0J8"/>
<reference evidence="3" key="1">
    <citation type="submission" date="2018-05" db="EMBL/GenBank/DDBJ databases">
        <authorList>
            <person name="Lanie J.A."/>
            <person name="Ng W.-L."/>
            <person name="Kazmierczak K.M."/>
            <person name="Andrzejewski T.M."/>
            <person name="Davidsen T.M."/>
            <person name="Wayne K.J."/>
            <person name="Tettelin H."/>
            <person name="Glass J.I."/>
            <person name="Rusch D."/>
            <person name="Podicherti R."/>
            <person name="Tsui H.-C.T."/>
            <person name="Winkler M.E."/>
        </authorList>
    </citation>
    <scope>NUCLEOTIDE SEQUENCE</scope>
</reference>
<gene>
    <name evidence="3" type="ORF">METZ01_LOCUS86345</name>
</gene>
<evidence type="ECO:0000256" key="1">
    <source>
        <dbReference type="SAM" id="MobiDB-lite"/>
    </source>
</evidence>
<feature type="compositionally biased region" description="Basic and acidic residues" evidence="1">
    <location>
        <begin position="506"/>
        <end position="517"/>
    </location>
</feature>
<dbReference type="PANTHER" id="PTHR11365">
    <property type="entry name" value="5-OXOPROLINASE RELATED"/>
    <property type="match status" value="1"/>
</dbReference>
<dbReference type="EMBL" id="UINC01007466">
    <property type="protein sequence ID" value="SVA33491.1"/>
    <property type="molecule type" value="Genomic_DNA"/>
</dbReference>
<dbReference type="GO" id="GO:0017168">
    <property type="term" value="F:5-oxoprolinase (ATP-hydrolyzing) activity"/>
    <property type="evidence" value="ECO:0007669"/>
    <property type="project" value="TreeGrafter"/>
</dbReference>
<dbReference type="InterPro" id="IPR003692">
    <property type="entry name" value="Hydantoinase_B"/>
</dbReference>
<evidence type="ECO:0000313" key="3">
    <source>
        <dbReference type="EMBL" id="SVA33491.1"/>
    </source>
</evidence>
<dbReference type="GO" id="GO:0005829">
    <property type="term" value="C:cytosol"/>
    <property type="evidence" value="ECO:0007669"/>
    <property type="project" value="TreeGrafter"/>
</dbReference>
<feature type="region of interest" description="Disordered" evidence="1">
    <location>
        <begin position="454"/>
        <end position="525"/>
    </location>
</feature>
<dbReference type="PANTHER" id="PTHR11365:SF23">
    <property type="entry name" value="HYPOTHETICAL 5-OXOPROLINASE (EUROFUNG)-RELATED"/>
    <property type="match status" value="1"/>
</dbReference>
<dbReference type="Pfam" id="PF02538">
    <property type="entry name" value="Hydantoinase_B"/>
    <property type="match status" value="1"/>
</dbReference>